<evidence type="ECO:0000256" key="11">
    <source>
        <dbReference type="SAM" id="Phobius"/>
    </source>
</evidence>
<dbReference type="FunFam" id="3.40.50.300:FF:000287">
    <property type="entry name" value="Multidrug ABC transporter ATP-binding protein"/>
    <property type="match status" value="1"/>
</dbReference>
<evidence type="ECO:0000256" key="7">
    <source>
        <dbReference type="ARBA" id="ARBA00023136"/>
    </source>
</evidence>
<keyword evidence="5 14" id="KW-0067">ATP-binding</keyword>
<dbReference type="Gene3D" id="1.20.1560.10">
    <property type="entry name" value="ABC transporter type 1, transmembrane domain"/>
    <property type="match status" value="1"/>
</dbReference>
<dbReference type="GO" id="GO:0016887">
    <property type="term" value="F:ATP hydrolysis activity"/>
    <property type="evidence" value="ECO:0007669"/>
    <property type="project" value="InterPro"/>
</dbReference>
<evidence type="ECO:0000256" key="6">
    <source>
        <dbReference type="ARBA" id="ARBA00022989"/>
    </source>
</evidence>
<dbReference type="PROSITE" id="PS00211">
    <property type="entry name" value="ABC_TRANSPORTER_1"/>
    <property type="match status" value="1"/>
</dbReference>
<evidence type="ECO:0000256" key="3">
    <source>
        <dbReference type="ARBA" id="ARBA00022692"/>
    </source>
</evidence>
<dbReference type="AlphaFoldDB" id="A0A9D0ZZQ6"/>
<dbReference type="PROSITE" id="PS50929">
    <property type="entry name" value="ABC_TM1F"/>
    <property type="match status" value="1"/>
</dbReference>
<keyword evidence="3 11" id="KW-0812">Transmembrane</keyword>
<evidence type="ECO:0000259" key="13">
    <source>
        <dbReference type="PROSITE" id="PS50929"/>
    </source>
</evidence>
<evidence type="ECO:0000313" key="15">
    <source>
        <dbReference type="Proteomes" id="UP000824261"/>
    </source>
</evidence>
<evidence type="ECO:0000256" key="2">
    <source>
        <dbReference type="ARBA" id="ARBA00022448"/>
    </source>
</evidence>
<name>A0A9D0ZZQ6_9ACTN</name>
<dbReference type="EMBL" id="DVGB01000058">
    <property type="protein sequence ID" value="HIR01560.1"/>
    <property type="molecule type" value="Genomic_DNA"/>
</dbReference>
<keyword evidence="7 11" id="KW-0472">Membrane</keyword>
<dbReference type="SUPFAM" id="SSF52540">
    <property type="entry name" value="P-loop containing nucleoside triphosphate hydrolases"/>
    <property type="match status" value="1"/>
</dbReference>
<reference evidence="14" key="2">
    <citation type="journal article" date="2021" name="PeerJ">
        <title>Extensive microbial diversity within the chicken gut microbiome revealed by metagenomics and culture.</title>
        <authorList>
            <person name="Gilroy R."/>
            <person name="Ravi A."/>
            <person name="Getino M."/>
            <person name="Pursley I."/>
            <person name="Horton D.L."/>
            <person name="Alikhan N.F."/>
            <person name="Baker D."/>
            <person name="Gharbi K."/>
            <person name="Hall N."/>
            <person name="Watson M."/>
            <person name="Adriaenssens E.M."/>
            <person name="Foster-Nyarko E."/>
            <person name="Jarju S."/>
            <person name="Secka A."/>
            <person name="Antonio M."/>
            <person name="Oren A."/>
            <person name="Chaudhuri R.R."/>
            <person name="La Ragione R."/>
            <person name="Hildebrand F."/>
            <person name="Pallen M.J."/>
        </authorList>
    </citation>
    <scope>NUCLEOTIDE SEQUENCE</scope>
    <source>
        <strain evidence="14">ChiGjej1B1-2707</strain>
    </source>
</reference>
<dbReference type="SUPFAM" id="SSF90123">
    <property type="entry name" value="ABC transporter transmembrane region"/>
    <property type="match status" value="1"/>
</dbReference>
<feature type="transmembrane region" description="Helical" evidence="11">
    <location>
        <begin position="133"/>
        <end position="156"/>
    </location>
</feature>
<comment type="similarity">
    <text evidence="9">Belongs to the ABC transporter superfamily. Lipid exporter (TC 3.A.1.106) family.</text>
</comment>
<evidence type="ECO:0000313" key="14">
    <source>
        <dbReference type="EMBL" id="HIR01560.1"/>
    </source>
</evidence>
<dbReference type="InterPro" id="IPR039421">
    <property type="entry name" value="Type_1_exporter"/>
</dbReference>
<reference evidence="14" key="1">
    <citation type="submission" date="2020-10" db="EMBL/GenBank/DDBJ databases">
        <authorList>
            <person name="Gilroy R."/>
        </authorList>
    </citation>
    <scope>NUCLEOTIDE SEQUENCE</scope>
    <source>
        <strain evidence="14">ChiGjej1B1-2707</strain>
    </source>
</reference>
<evidence type="ECO:0000256" key="5">
    <source>
        <dbReference type="ARBA" id="ARBA00022840"/>
    </source>
</evidence>
<proteinExistence type="inferred from homology"/>
<dbReference type="GO" id="GO:0140359">
    <property type="term" value="F:ABC-type transporter activity"/>
    <property type="evidence" value="ECO:0007669"/>
    <property type="project" value="InterPro"/>
</dbReference>
<sequence length="587" mass="63728">MLAIMKRILDLAGSFSASSRRSLVAGMACNVLKAFFMAGMLAAVWWALENRDRLGVEVALQCFGMLALSVAGQLAFQYLVDIKMDAEGFHVFRDLRLRVGDRLKGAPMGYFSEQRLSAITTTLTTTVHQLEEFMTICLTGLSGGVAMAVIMSLFFVAFAPPVAAITFAGIAVGLAVLEWLRRRSTSVTREVTAAQEDMTDAVIEYARGMAVLRTFASSDEALAKAKASFERKRRADFEQEQAAQGVLKLYALVFNLASCGVLLASCALYLAGALPLSWALTLLVAAFMIYGELISANNGAFLTKKIEGELDRIDEVCSVPRQDLTDKPLSPAGFGLTMDGVSFSYDGGRRVIDDVTLSIPEGATCALVGPSGSGKTTLVNLLARFWDVDEGRVTLGGVDVREGTAESLLSRISMVFQNVYLFNDTVENNIRFGRPEASREEVVAAAKRARCHDFIMGLPQGYDTVLEEGGASLSGGERQRVSIARAIMKDAPIVILDEATSSVDPENEHLLMAAIAELTRGKTLVTIAHRLNTVRDADQIIVVDGGRIVQRGTHEELVREQGVYRRFIEVRREAAGWRLGGDSHDKA</sequence>
<feature type="transmembrane region" description="Helical" evidence="11">
    <location>
        <begin position="162"/>
        <end position="180"/>
    </location>
</feature>
<evidence type="ECO:0000259" key="12">
    <source>
        <dbReference type="PROSITE" id="PS50893"/>
    </source>
</evidence>
<dbReference type="InterPro" id="IPR003593">
    <property type="entry name" value="AAA+_ATPase"/>
</dbReference>
<dbReference type="PANTHER" id="PTHR24221">
    <property type="entry name" value="ATP-BINDING CASSETTE SUB-FAMILY B"/>
    <property type="match status" value="1"/>
</dbReference>
<feature type="transmembrane region" description="Helical" evidence="11">
    <location>
        <begin position="21"/>
        <end position="46"/>
    </location>
</feature>
<feature type="domain" description="ABC transporter" evidence="12">
    <location>
        <begin position="336"/>
        <end position="570"/>
    </location>
</feature>
<dbReference type="GO" id="GO:0034040">
    <property type="term" value="F:ATPase-coupled lipid transmembrane transporter activity"/>
    <property type="evidence" value="ECO:0007669"/>
    <property type="project" value="TreeGrafter"/>
</dbReference>
<comment type="caution">
    <text evidence="14">The sequence shown here is derived from an EMBL/GenBank/DDBJ whole genome shotgun (WGS) entry which is preliminary data.</text>
</comment>
<comment type="function">
    <text evidence="8">ABC transporter involved in fatty acid import. Transmembrane domains (TMD) form a pore in the membrane and the ATP-binding domain (NBD) is responsible for energy generation.</text>
</comment>
<dbReference type="Gene3D" id="3.40.50.300">
    <property type="entry name" value="P-loop containing nucleotide triphosphate hydrolases"/>
    <property type="match status" value="1"/>
</dbReference>
<feature type="transmembrane region" description="Helical" evidence="11">
    <location>
        <begin position="249"/>
        <end position="270"/>
    </location>
</feature>
<feature type="transmembrane region" description="Helical" evidence="11">
    <location>
        <begin position="58"/>
        <end position="80"/>
    </location>
</feature>
<dbReference type="InterPro" id="IPR036640">
    <property type="entry name" value="ABC1_TM_sf"/>
</dbReference>
<dbReference type="PANTHER" id="PTHR24221:SF397">
    <property type="entry name" value="ABC TRANSPORTER, ATP-BINDING TRANSMEMBRANE PROTEIN"/>
    <property type="match status" value="1"/>
</dbReference>
<feature type="domain" description="ABC transmembrane type-1" evidence="13">
    <location>
        <begin position="22"/>
        <end position="291"/>
    </location>
</feature>
<accession>A0A9D0ZZQ6</accession>
<keyword evidence="2" id="KW-0813">Transport</keyword>
<dbReference type="InterPro" id="IPR027417">
    <property type="entry name" value="P-loop_NTPase"/>
</dbReference>
<dbReference type="GO" id="GO:0005886">
    <property type="term" value="C:plasma membrane"/>
    <property type="evidence" value="ECO:0007669"/>
    <property type="project" value="UniProtKB-SubCell"/>
</dbReference>
<gene>
    <name evidence="14" type="ORF">IAA69_04780</name>
</gene>
<evidence type="ECO:0000256" key="9">
    <source>
        <dbReference type="ARBA" id="ARBA00061644"/>
    </source>
</evidence>
<dbReference type="InterPro" id="IPR017871">
    <property type="entry name" value="ABC_transporter-like_CS"/>
</dbReference>
<keyword evidence="4" id="KW-0547">Nucleotide-binding</keyword>
<dbReference type="PROSITE" id="PS50893">
    <property type="entry name" value="ABC_TRANSPORTER_2"/>
    <property type="match status" value="1"/>
</dbReference>
<comment type="subcellular location">
    <subcellularLocation>
        <location evidence="1">Cell membrane</location>
        <topology evidence="1">Multi-pass membrane protein</topology>
    </subcellularLocation>
</comment>
<dbReference type="Proteomes" id="UP000824261">
    <property type="component" value="Unassembled WGS sequence"/>
</dbReference>
<keyword evidence="6 11" id="KW-1133">Transmembrane helix</keyword>
<evidence type="ECO:0000256" key="10">
    <source>
        <dbReference type="ARBA" id="ARBA00071747"/>
    </source>
</evidence>
<protein>
    <recommendedName>
        <fullName evidence="10">Fatty acid ABC transporter ATP-binding/permease protein</fullName>
    </recommendedName>
</protein>
<organism evidence="14 15">
    <name type="scientific">Candidatus Aveggerthella stercoripullorum</name>
    <dbReference type="NCBI Taxonomy" id="2840688"/>
    <lineage>
        <taxon>Bacteria</taxon>
        <taxon>Bacillati</taxon>
        <taxon>Actinomycetota</taxon>
        <taxon>Coriobacteriia</taxon>
        <taxon>Eggerthellales</taxon>
        <taxon>Eggerthellaceae</taxon>
        <taxon>Eggerthellaceae incertae sedis</taxon>
        <taxon>Candidatus Aveggerthella</taxon>
    </lineage>
</organism>
<evidence type="ECO:0000256" key="8">
    <source>
        <dbReference type="ARBA" id="ARBA00055053"/>
    </source>
</evidence>
<evidence type="ECO:0000256" key="4">
    <source>
        <dbReference type="ARBA" id="ARBA00022741"/>
    </source>
</evidence>
<dbReference type="Pfam" id="PF00005">
    <property type="entry name" value="ABC_tran"/>
    <property type="match status" value="1"/>
</dbReference>
<dbReference type="InterPro" id="IPR011527">
    <property type="entry name" value="ABC1_TM_dom"/>
</dbReference>
<evidence type="ECO:0000256" key="1">
    <source>
        <dbReference type="ARBA" id="ARBA00004651"/>
    </source>
</evidence>
<dbReference type="Pfam" id="PF00664">
    <property type="entry name" value="ABC_membrane"/>
    <property type="match status" value="1"/>
</dbReference>
<feature type="transmembrane region" description="Helical" evidence="11">
    <location>
        <begin position="276"/>
        <end position="295"/>
    </location>
</feature>
<dbReference type="GO" id="GO:0005524">
    <property type="term" value="F:ATP binding"/>
    <property type="evidence" value="ECO:0007669"/>
    <property type="project" value="UniProtKB-KW"/>
</dbReference>
<dbReference type="SMART" id="SM00382">
    <property type="entry name" value="AAA"/>
    <property type="match status" value="1"/>
</dbReference>
<dbReference type="InterPro" id="IPR003439">
    <property type="entry name" value="ABC_transporter-like_ATP-bd"/>
</dbReference>